<dbReference type="Proteomes" id="UP000295727">
    <property type="component" value="Chromosome 1"/>
</dbReference>
<dbReference type="OrthoDB" id="9788479at2"/>
<evidence type="ECO:0000313" key="1">
    <source>
        <dbReference type="EMBL" id="QBQ98196.1"/>
    </source>
</evidence>
<dbReference type="AlphaFoldDB" id="A0A4P7CTT8"/>
<evidence type="ECO:0000313" key="2">
    <source>
        <dbReference type="Proteomes" id="UP000295727"/>
    </source>
</evidence>
<reference evidence="1 2" key="1">
    <citation type="submission" date="2019-03" db="EMBL/GenBank/DDBJ databases">
        <title>Paraburkholderia sp. 7MH5, isolated from subtropical forest soil.</title>
        <authorList>
            <person name="Gao Z.-H."/>
            <person name="Qiu L.-H."/>
        </authorList>
    </citation>
    <scope>NUCLEOTIDE SEQUENCE [LARGE SCALE GENOMIC DNA]</scope>
    <source>
        <strain evidence="1 2">7MH5</strain>
    </source>
</reference>
<accession>A0A4P7CTT8</accession>
<dbReference type="EMBL" id="CP038148">
    <property type="protein sequence ID" value="QBQ98196.1"/>
    <property type="molecule type" value="Genomic_DNA"/>
</dbReference>
<dbReference type="RefSeq" id="WP_134749793.1">
    <property type="nucleotide sequence ID" value="NZ_CP038148.1"/>
</dbReference>
<sequence>MTTVFIAGSIKIKNLDVRVKERIDTIVTSNFDVLVGDADGADTSIQTYLQERSAKRAVVYCSGSFPRNNVGRWPVHTVDTEATPGTRAFFTAKDLEMAKKADFGLMIWDTQSTGTLSNVIELLRQKKKSVVYVNKVKAFKNVGDVKQLEELVGLMSEPALKKADAKIRLFEKIDRLKHQQGDMFAV</sequence>
<organism evidence="1 2">
    <name type="scientific">Paraburkholderia pallida</name>
    <dbReference type="NCBI Taxonomy" id="2547399"/>
    <lineage>
        <taxon>Bacteria</taxon>
        <taxon>Pseudomonadati</taxon>
        <taxon>Pseudomonadota</taxon>
        <taxon>Betaproteobacteria</taxon>
        <taxon>Burkholderiales</taxon>
        <taxon>Burkholderiaceae</taxon>
        <taxon>Paraburkholderia</taxon>
    </lineage>
</organism>
<protein>
    <submittedName>
        <fullName evidence="1">Uncharacterized protein</fullName>
    </submittedName>
</protein>
<dbReference type="KEGG" id="ppai:E1956_14110"/>
<keyword evidence="2" id="KW-1185">Reference proteome</keyword>
<proteinExistence type="predicted"/>
<gene>
    <name evidence="1" type="ORF">E1956_14110</name>
</gene>
<name>A0A4P7CTT8_9BURK</name>